<keyword evidence="1" id="KW-0732">Signal</keyword>
<organism evidence="2 3">
    <name type="scientific">Actinoplanes utahensis</name>
    <dbReference type="NCBI Taxonomy" id="1869"/>
    <lineage>
        <taxon>Bacteria</taxon>
        <taxon>Bacillati</taxon>
        <taxon>Actinomycetota</taxon>
        <taxon>Actinomycetes</taxon>
        <taxon>Micromonosporales</taxon>
        <taxon>Micromonosporaceae</taxon>
        <taxon>Actinoplanes</taxon>
    </lineage>
</organism>
<protein>
    <submittedName>
        <fullName evidence="2">Uncharacterized protein</fullName>
    </submittedName>
</protein>
<name>A0A0A6UER3_ACTUT</name>
<proteinExistence type="predicted"/>
<dbReference type="Proteomes" id="UP000054537">
    <property type="component" value="Unassembled WGS sequence"/>
</dbReference>
<accession>A0A0A6UER3</accession>
<sequence>MSGPGRALGAATLLAVLAVAGCDTPVAPKLDTSLAPPEAKATAGATFDPPVRFQPTALNIGWPNGSNVLLRKNLAFYGDSKGLTVTDVLTGKTVGVLAPGGAQAAGGGTPLLFREHPSVLVRTSAGERVAAVYPVAVAAAGTSRNRNRLEVVTADATTGKGTGSVVLDAPATPANGADAHDTVRIAGTHGDVVVLVFGASILMKNPETVAVDVITGRTLWRRAGLRAGAVLGDTLLAQTGTKPAFVSGLGVADGGQRWKALQVPSGSFTITAAGPDAAAVAVSDHATGKRSAGFLDSAGRLTGRISATRVGDCHYDEQAITVCSLDGDEVAGFDAATGRELWRLPTADRLAPRVTFAWHGAVYGRVKSDAVVLDARTGADREAEAGIDPIAVNEYGGVSNVPQFHPAAG</sequence>
<dbReference type="PROSITE" id="PS51257">
    <property type="entry name" value="PROKAR_LIPOPROTEIN"/>
    <property type="match status" value="1"/>
</dbReference>
<dbReference type="eggNOG" id="COG1520">
    <property type="taxonomic scope" value="Bacteria"/>
</dbReference>
<dbReference type="InterPro" id="IPR011047">
    <property type="entry name" value="Quinoprotein_ADH-like_sf"/>
</dbReference>
<feature type="signal peptide" evidence="1">
    <location>
        <begin position="1"/>
        <end position="20"/>
    </location>
</feature>
<comment type="caution">
    <text evidence="2">The sequence shown here is derived from an EMBL/GenBank/DDBJ whole genome shotgun (WGS) entry which is preliminary data.</text>
</comment>
<evidence type="ECO:0000256" key="1">
    <source>
        <dbReference type="SAM" id="SignalP"/>
    </source>
</evidence>
<dbReference type="EMBL" id="JRTT01000042">
    <property type="protein sequence ID" value="KHD74535.1"/>
    <property type="molecule type" value="Genomic_DNA"/>
</dbReference>
<dbReference type="SUPFAM" id="SSF50998">
    <property type="entry name" value="Quinoprotein alcohol dehydrogenase-like"/>
    <property type="match status" value="1"/>
</dbReference>
<dbReference type="AlphaFoldDB" id="A0A0A6UER3"/>
<feature type="chain" id="PRO_5038696866" evidence="1">
    <location>
        <begin position="21"/>
        <end position="409"/>
    </location>
</feature>
<gene>
    <name evidence="2" type="ORF">MB27_28390</name>
</gene>
<reference evidence="2 3" key="1">
    <citation type="submission" date="2014-10" db="EMBL/GenBank/DDBJ databases">
        <title>Draft genome sequence of Actinoplanes utahensis NRRL 12052.</title>
        <authorList>
            <person name="Velasco-Bucheli B."/>
            <person name="del Cerro C."/>
            <person name="Hormigo D."/>
            <person name="Garcia J.L."/>
            <person name="Acebal C."/>
            <person name="Arroyo M."/>
            <person name="de la Mata I."/>
        </authorList>
    </citation>
    <scope>NUCLEOTIDE SEQUENCE [LARGE SCALE GENOMIC DNA]</scope>
    <source>
        <strain evidence="2 3">NRRL 12052</strain>
    </source>
</reference>
<keyword evidence="3" id="KW-1185">Reference proteome</keyword>
<evidence type="ECO:0000313" key="2">
    <source>
        <dbReference type="EMBL" id="KHD74535.1"/>
    </source>
</evidence>
<evidence type="ECO:0000313" key="3">
    <source>
        <dbReference type="Proteomes" id="UP000054537"/>
    </source>
</evidence>
<dbReference type="OrthoDB" id="3450622at2"/>
<dbReference type="RefSeq" id="WP_043529385.1">
    <property type="nucleotide sequence ID" value="NZ_BAABKU010000002.1"/>
</dbReference>
<dbReference type="STRING" id="1869.MB27_28390"/>